<organism evidence="6 7">
    <name type="scientific">Pseudomonas fluorescens</name>
    <dbReference type="NCBI Taxonomy" id="294"/>
    <lineage>
        <taxon>Bacteria</taxon>
        <taxon>Pseudomonadati</taxon>
        <taxon>Pseudomonadota</taxon>
        <taxon>Gammaproteobacteria</taxon>
        <taxon>Pseudomonadales</taxon>
        <taxon>Pseudomonadaceae</taxon>
        <taxon>Pseudomonas</taxon>
    </lineage>
</organism>
<dbReference type="Proteomes" id="UP000255125">
    <property type="component" value="Unassembled WGS sequence"/>
</dbReference>
<dbReference type="InterPro" id="IPR023772">
    <property type="entry name" value="DNA-bd_HTH_TetR-type_CS"/>
</dbReference>
<dbReference type="InterPro" id="IPR011075">
    <property type="entry name" value="TetR_C"/>
</dbReference>
<evidence type="ECO:0000313" key="6">
    <source>
        <dbReference type="EMBL" id="SUD32544.1"/>
    </source>
</evidence>
<reference evidence="6 7" key="1">
    <citation type="submission" date="2018-06" db="EMBL/GenBank/DDBJ databases">
        <authorList>
            <consortium name="Pathogen Informatics"/>
            <person name="Doyle S."/>
        </authorList>
    </citation>
    <scope>NUCLEOTIDE SEQUENCE [LARGE SCALE GENOMIC DNA]</scope>
    <source>
        <strain evidence="6 7">NCTC10392</strain>
    </source>
</reference>
<dbReference type="AlphaFoldDB" id="A0A379IGU4"/>
<dbReference type="Pfam" id="PF16925">
    <property type="entry name" value="TetR_C_13"/>
    <property type="match status" value="1"/>
</dbReference>
<feature type="domain" description="HTH tetR-type" evidence="5">
    <location>
        <begin position="7"/>
        <end position="67"/>
    </location>
</feature>
<keyword evidence="2 4" id="KW-0238">DNA-binding</keyword>
<dbReference type="SUPFAM" id="SSF48498">
    <property type="entry name" value="Tetracyclin repressor-like, C-terminal domain"/>
    <property type="match status" value="1"/>
</dbReference>
<evidence type="ECO:0000256" key="3">
    <source>
        <dbReference type="ARBA" id="ARBA00023163"/>
    </source>
</evidence>
<dbReference type="InterPro" id="IPR001647">
    <property type="entry name" value="HTH_TetR"/>
</dbReference>
<feature type="DNA-binding region" description="H-T-H motif" evidence="4">
    <location>
        <begin position="30"/>
        <end position="49"/>
    </location>
</feature>
<dbReference type="RefSeq" id="WP_051903120.1">
    <property type="nucleotide sequence ID" value="NZ_CP008896.1"/>
</dbReference>
<sequence>MAGRPREFDRGAALQRAMLLFWEQGYEGTSMSALVDALGIASARIYAAFGSKQALFREAVALYESGEGGFADCALAQTGLRGAIRDMLDDAITTYTQADRPGGCLVVSAASSTSPDGAEVQQWLREHRLQRTQSIIDRLHRGQENGELGEDADVQALGDFYATFLHGISIQARDGVTSERLRQSVDVALSLLPTRPPSPEQTPDPAGP</sequence>
<dbReference type="Gene3D" id="1.10.357.10">
    <property type="entry name" value="Tetracycline Repressor, domain 2"/>
    <property type="match status" value="1"/>
</dbReference>
<evidence type="ECO:0000256" key="2">
    <source>
        <dbReference type="ARBA" id="ARBA00023125"/>
    </source>
</evidence>
<gene>
    <name evidence="6" type="primary">ycfQ</name>
    <name evidence="6" type="ORF">NCTC10392_03916</name>
</gene>
<dbReference type="InterPro" id="IPR036271">
    <property type="entry name" value="Tet_transcr_reg_TetR-rel_C_sf"/>
</dbReference>
<evidence type="ECO:0000256" key="4">
    <source>
        <dbReference type="PROSITE-ProRule" id="PRU00335"/>
    </source>
</evidence>
<accession>A0A379IGU4</accession>
<evidence type="ECO:0000259" key="5">
    <source>
        <dbReference type="PROSITE" id="PS50977"/>
    </source>
</evidence>
<dbReference type="PANTHER" id="PTHR47506:SF1">
    <property type="entry name" value="HTH-TYPE TRANSCRIPTIONAL REGULATOR YJDC"/>
    <property type="match status" value="1"/>
</dbReference>
<dbReference type="SUPFAM" id="SSF46689">
    <property type="entry name" value="Homeodomain-like"/>
    <property type="match status" value="1"/>
</dbReference>
<keyword evidence="3" id="KW-0804">Transcription</keyword>
<dbReference type="PROSITE" id="PS01081">
    <property type="entry name" value="HTH_TETR_1"/>
    <property type="match status" value="1"/>
</dbReference>
<keyword evidence="1" id="KW-0805">Transcription regulation</keyword>
<evidence type="ECO:0000313" key="7">
    <source>
        <dbReference type="Proteomes" id="UP000255125"/>
    </source>
</evidence>
<dbReference type="Gene3D" id="1.10.10.60">
    <property type="entry name" value="Homeodomain-like"/>
    <property type="match status" value="1"/>
</dbReference>
<dbReference type="OrthoDB" id="270177at2"/>
<evidence type="ECO:0000256" key="1">
    <source>
        <dbReference type="ARBA" id="ARBA00023015"/>
    </source>
</evidence>
<dbReference type="GO" id="GO:0003677">
    <property type="term" value="F:DNA binding"/>
    <property type="evidence" value="ECO:0007669"/>
    <property type="project" value="UniProtKB-UniRule"/>
</dbReference>
<name>A0A379IGU4_PSEFL</name>
<dbReference type="Pfam" id="PF00440">
    <property type="entry name" value="TetR_N"/>
    <property type="match status" value="1"/>
</dbReference>
<dbReference type="InterPro" id="IPR009057">
    <property type="entry name" value="Homeodomain-like_sf"/>
</dbReference>
<dbReference type="EMBL" id="UGUS01000002">
    <property type="protein sequence ID" value="SUD32544.1"/>
    <property type="molecule type" value="Genomic_DNA"/>
</dbReference>
<dbReference type="PROSITE" id="PS50977">
    <property type="entry name" value="HTH_TETR_2"/>
    <property type="match status" value="1"/>
</dbReference>
<dbReference type="PANTHER" id="PTHR47506">
    <property type="entry name" value="TRANSCRIPTIONAL REGULATORY PROTEIN"/>
    <property type="match status" value="1"/>
</dbReference>
<protein>
    <submittedName>
        <fullName evidence="6">HTH-type transcriptional regulator YcfQ</fullName>
    </submittedName>
</protein>
<proteinExistence type="predicted"/>